<sequence>MNGIEFGKYIKELRKEQKISSKVLSQKVGKAVTYVSQLERGLIKKPDFSTSMALLHELGFSSEKADLILNKKFEADETIDTTAGLTYKEDSGKFEQYHQSSLLLLDEEIDELKEKNNRFHSVMNELIERDFSRAKILIENLDKLTRSKRGFAFLSNLFSYDFLKIEERDKDMLKKLIDDFELPEEEIHDLED</sequence>
<dbReference type="PROSITE" id="PS50943">
    <property type="entry name" value="HTH_CROC1"/>
    <property type="match status" value="1"/>
</dbReference>
<name>A0ABQ1PS91_9BACI</name>
<feature type="domain" description="HTH cro/C1-type" evidence="1">
    <location>
        <begin position="10"/>
        <end position="65"/>
    </location>
</feature>
<evidence type="ECO:0000259" key="1">
    <source>
        <dbReference type="PROSITE" id="PS50943"/>
    </source>
</evidence>
<evidence type="ECO:0000313" key="2">
    <source>
        <dbReference type="EMBL" id="GGD02330.1"/>
    </source>
</evidence>
<dbReference type="Pfam" id="PF01381">
    <property type="entry name" value="HTH_3"/>
    <property type="match status" value="1"/>
</dbReference>
<accession>A0ABQ1PS91</accession>
<dbReference type="InterPro" id="IPR010982">
    <property type="entry name" value="Lambda_DNA-bd_dom_sf"/>
</dbReference>
<dbReference type="InterPro" id="IPR001387">
    <property type="entry name" value="Cro/C1-type_HTH"/>
</dbReference>
<proteinExistence type="predicted"/>
<dbReference type="RefSeq" id="WP_188650983.1">
    <property type="nucleotide sequence ID" value="NZ_BMIN01000002.1"/>
</dbReference>
<comment type="caution">
    <text evidence="2">The sequence shown here is derived from an EMBL/GenBank/DDBJ whole genome shotgun (WGS) entry which is preliminary data.</text>
</comment>
<dbReference type="EMBL" id="BMIN01000002">
    <property type="protein sequence ID" value="GGD02330.1"/>
    <property type="molecule type" value="Genomic_DNA"/>
</dbReference>
<dbReference type="Gene3D" id="1.10.260.40">
    <property type="entry name" value="lambda repressor-like DNA-binding domains"/>
    <property type="match status" value="1"/>
</dbReference>
<organism evidence="2 3">
    <name type="scientific">Pontibacillus salipaludis</name>
    <dbReference type="NCBI Taxonomy" id="1697394"/>
    <lineage>
        <taxon>Bacteria</taxon>
        <taxon>Bacillati</taxon>
        <taxon>Bacillota</taxon>
        <taxon>Bacilli</taxon>
        <taxon>Bacillales</taxon>
        <taxon>Bacillaceae</taxon>
        <taxon>Pontibacillus</taxon>
    </lineage>
</organism>
<reference evidence="3" key="1">
    <citation type="journal article" date="2019" name="Int. J. Syst. Evol. Microbiol.">
        <title>The Global Catalogue of Microorganisms (GCM) 10K type strain sequencing project: providing services to taxonomists for standard genome sequencing and annotation.</title>
        <authorList>
            <consortium name="The Broad Institute Genomics Platform"/>
            <consortium name="The Broad Institute Genome Sequencing Center for Infectious Disease"/>
            <person name="Wu L."/>
            <person name="Ma J."/>
        </authorList>
    </citation>
    <scope>NUCLEOTIDE SEQUENCE [LARGE SCALE GENOMIC DNA]</scope>
    <source>
        <strain evidence="3">CGMCC 1.15353</strain>
    </source>
</reference>
<evidence type="ECO:0000313" key="3">
    <source>
        <dbReference type="Proteomes" id="UP000642571"/>
    </source>
</evidence>
<dbReference type="Proteomes" id="UP000642571">
    <property type="component" value="Unassembled WGS sequence"/>
</dbReference>
<dbReference type="CDD" id="cd00093">
    <property type="entry name" value="HTH_XRE"/>
    <property type="match status" value="1"/>
</dbReference>
<dbReference type="SUPFAM" id="SSF47413">
    <property type="entry name" value="lambda repressor-like DNA-binding domains"/>
    <property type="match status" value="1"/>
</dbReference>
<dbReference type="SMART" id="SM00530">
    <property type="entry name" value="HTH_XRE"/>
    <property type="match status" value="1"/>
</dbReference>
<keyword evidence="3" id="KW-1185">Reference proteome</keyword>
<gene>
    <name evidence="2" type="ORF">GCM10011389_07230</name>
</gene>
<protein>
    <recommendedName>
        <fullName evidence="1">HTH cro/C1-type domain-containing protein</fullName>
    </recommendedName>
</protein>